<dbReference type="RefSeq" id="WP_073059611.1">
    <property type="nucleotide sequence ID" value="NZ_FQUS01000003.1"/>
</dbReference>
<dbReference type="PANTHER" id="PTHR47271">
    <property type="entry name" value="ARGININE DEIMINASE"/>
    <property type="match status" value="1"/>
</dbReference>
<dbReference type="Pfam" id="PF19420">
    <property type="entry name" value="DDAH_eukar"/>
    <property type="match status" value="1"/>
</dbReference>
<dbReference type="GO" id="GO:0016990">
    <property type="term" value="F:arginine deiminase activity"/>
    <property type="evidence" value="ECO:0007669"/>
    <property type="project" value="UniProtKB-EC"/>
</dbReference>
<dbReference type="EMBL" id="FQUS01000003">
    <property type="protein sequence ID" value="SHE76146.1"/>
    <property type="molecule type" value="Genomic_DNA"/>
</dbReference>
<dbReference type="SUPFAM" id="SSF55909">
    <property type="entry name" value="Pentein"/>
    <property type="match status" value="1"/>
</dbReference>
<gene>
    <name evidence="4" type="ORF">SAMN05443144_103119</name>
</gene>
<evidence type="ECO:0000256" key="1">
    <source>
        <dbReference type="ARBA" id="ARBA00005213"/>
    </source>
</evidence>
<comment type="catalytic activity">
    <reaction evidence="3">
        <text>L-arginine + H2O = L-citrulline + NH4(+)</text>
        <dbReference type="Rhea" id="RHEA:19597"/>
        <dbReference type="ChEBI" id="CHEBI:15377"/>
        <dbReference type="ChEBI" id="CHEBI:28938"/>
        <dbReference type="ChEBI" id="CHEBI:32682"/>
        <dbReference type="ChEBI" id="CHEBI:57743"/>
        <dbReference type="EC" id="3.5.3.6"/>
    </reaction>
</comment>
<sequence length="299" mass="34447">MPQLITTAEQLFFNSIDDLSSMPLPTDVLMVRPLHYSVDYVINPHMANQVGKVDTTEAHKEWKMVRSLFDRIGLNVRIIEDQDGLPDMVFCANQSLPYINEEDHRHVFMSIMHAEQRKKEVPYFEQWYRQNGHEIHYLDERKIENFEGCGDAIWHSGRRLLWGGYGHRSSLDAYQTISDTFNVPVITLELADETFYHLDTCFCVLDEHTALIYPEAFTEHGLELIHAVFNRVIEAAEYEAEELFACNACCPDGRNVIIQQGCTDVNKKLQDAGFSVHEVSTSEFLKSGGSVFCMKMLLW</sequence>
<evidence type="ECO:0000313" key="4">
    <source>
        <dbReference type="EMBL" id="SHE76146.1"/>
    </source>
</evidence>
<accession>A0A1M4W4J6</accession>
<name>A0A1M4W4J6_9BACT</name>
<keyword evidence="4" id="KW-0378">Hydrolase</keyword>
<evidence type="ECO:0000256" key="2">
    <source>
        <dbReference type="ARBA" id="ARBA00012171"/>
    </source>
</evidence>
<organism evidence="4 5">
    <name type="scientific">Fodinibius roseus</name>
    <dbReference type="NCBI Taxonomy" id="1194090"/>
    <lineage>
        <taxon>Bacteria</taxon>
        <taxon>Pseudomonadati</taxon>
        <taxon>Balneolota</taxon>
        <taxon>Balneolia</taxon>
        <taxon>Balneolales</taxon>
        <taxon>Balneolaceae</taxon>
        <taxon>Fodinibius</taxon>
    </lineage>
</organism>
<dbReference type="OrthoDB" id="9807502at2"/>
<keyword evidence="5" id="KW-1185">Reference proteome</keyword>
<evidence type="ECO:0000313" key="5">
    <source>
        <dbReference type="Proteomes" id="UP000184041"/>
    </source>
</evidence>
<evidence type="ECO:0000256" key="3">
    <source>
        <dbReference type="ARBA" id="ARBA00049429"/>
    </source>
</evidence>
<comment type="pathway">
    <text evidence="1">Amino-acid degradation; L-arginine degradation via ADI pathway; carbamoyl phosphate from L-arginine: step 1/2.</text>
</comment>
<dbReference type="AlphaFoldDB" id="A0A1M4W4J6"/>
<dbReference type="Gene3D" id="3.75.10.10">
    <property type="entry name" value="L-arginine/glycine Amidinotransferase, Chain A"/>
    <property type="match status" value="1"/>
</dbReference>
<dbReference type="STRING" id="1194090.SAMN05443144_103119"/>
<dbReference type="PANTHER" id="PTHR47271:SF2">
    <property type="entry name" value="ARGININE DEIMINASE"/>
    <property type="match status" value="1"/>
</dbReference>
<dbReference type="GO" id="GO:0019546">
    <property type="term" value="P:L-arginine deiminase pathway"/>
    <property type="evidence" value="ECO:0007669"/>
    <property type="project" value="TreeGrafter"/>
</dbReference>
<reference evidence="4 5" key="1">
    <citation type="submission" date="2016-11" db="EMBL/GenBank/DDBJ databases">
        <authorList>
            <person name="Jaros S."/>
            <person name="Januszkiewicz K."/>
            <person name="Wedrychowicz H."/>
        </authorList>
    </citation>
    <scope>NUCLEOTIDE SEQUENCE [LARGE SCALE GENOMIC DNA]</scope>
    <source>
        <strain evidence="4 5">DSM 21986</strain>
    </source>
</reference>
<dbReference type="Proteomes" id="UP000184041">
    <property type="component" value="Unassembled WGS sequence"/>
</dbReference>
<dbReference type="EC" id="3.5.3.6" evidence="2"/>
<protein>
    <recommendedName>
        <fullName evidence="2">arginine deiminase</fullName>
        <ecNumber evidence="2">3.5.3.6</ecNumber>
    </recommendedName>
</protein>
<proteinExistence type="predicted"/>